<keyword evidence="2" id="KW-0489">Methyltransferase</keyword>
<dbReference type="SUPFAM" id="SSF53335">
    <property type="entry name" value="S-adenosyl-L-methionine-dependent methyltransferases"/>
    <property type="match status" value="1"/>
</dbReference>
<protein>
    <submittedName>
        <fullName evidence="2">Class I SAM-dependent methyltransferase</fullName>
    </submittedName>
</protein>
<name>A0ABR6XV24_9BURK</name>
<evidence type="ECO:0000313" key="2">
    <source>
        <dbReference type="EMBL" id="MBC3833301.1"/>
    </source>
</evidence>
<dbReference type="RefSeq" id="WP_186892349.1">
    <property type="nucleotide sequence ID" value="NZ_JACOFU010000009.1"/>
</dbReference>
<evidence type="ECO:0000313" key="3">
    <source>
        <dbReference type="Proteomes" id="UP000643610"/>
    </source>
</evidence>
<dbReference type="GO" id="GO:0008168">
    <property type="term" value="F:methyltransferase activity"/>
    <property type="evidence" value="ECO:0007669"/>
    <property type="project" value="UniProtKB-KW"/>
</dbReference>
<dbReference type="Pfam" id="PF13649">
    <property type="entry name" value="Methyltransf_25"/>
    <property type="match status" value="1"/>
</dbReference>
<dbReference type="CDD" id="cd02440">
    <property type="entry name" value="AdoMet_MTases"/>
    <property type="match status" value="1"/>
</dbReference>
<feature type="domain" description="Methyltransferase" evidence="1">
    <location>
        <begin position="44"/>
        <end position="135"/>
    </location>
</feature>
<dbReference type="EMBL" id="JACOFU010000009">
    <property type="protein sequence ID" value="MBC3833301.1"/>
    <property type="molecule type" value="Genomic_DNA"/>
</dbReference>
<organism evidence="2 3">
    <name type="scientific">Undibacterium amnicola</name>
    <dbReference type="NCBI Taxonomy" id="1834038"/>
    <lineage>
        <taxon>Bacteria</taxon>
        <taxon>Pseudomonadati</taxon>
        <taxon>Pseudomonadota</taxon>
        <taxon>Betaproteobacteria</taxon>
        <taxon>Burkholderiales</taxon>
        <taxon>Oxalobacteraceae</taxon>
        <taxon>Undibacterium</taxon>
    </lineage>
</organism>
<dbReference type="InterPro" id="IPR029063">
    <property type="entry name" value="SAM-dependent_MTases_sf"/>
</dbReference>
<sequence>MTSTDSAIAYEQHAEEFLHARDGSVIGIEVLQTWCASLSPDAEVLELACGGGLPVTRILQNAGLRGWAIDSSPTLLAQFQQRFPTITVECARVQDSLFFSRSFDAVLAIGLLFLLKEADQVDLIRRVAVHLKIGGRFLFTAPTQRCEWTDATTGIVSYSLGQEAYAACLQSLGLSLIHRFVDEGGNHYYEAQRLV</sequence>
<dbReference type="InterPro" id="IPR041698">
    <property type="entry name" value="Methyltransf_25"/>
</dbReference>
<keyword evidence="3" id="KW-1185">Reference proteome</keyword>
<dbReference type="Proteomes" id="UP000643610">
    <property type="component" value="Unassembled WGS sequence"/>
</dbReference>
<gene>
    <name evidence="2" type="ORF">H8K33_17455</name>
</gene>
<dbReference type="GO" id="GO:0032259">
    <property type="term" value="P:methylation"/>
    <property type="evidence" value="ECO:0007669"/>
    <property type="project" value="UniProtKB-KW"/>
</dbReference>
<comment type="caution">
    <text evidence="2">The sequence shown here is derived from an EMBL/GenBank/DDBJ whole genome shotgun (WGS) entry which is preliminary data.</text>
</comment>
<proteinExistence type="predicted"/>
<dbReference type="Gene3D" id="3.40.50.150">
    <property type="entry name" value="Vaccinia Virus protein VP39"/>
    <property type="match status" value="1"/>
</dbReference>
<evidence type="ECO:0000259" key="1">
    <source>
        <dbReference type="Pfam" id="PF13649"/>
    </source>
</evidence>
<keyword evidence="2" id="KW-0808">Transferase</keyword>
<accession>A0ABR6XV24</accession>
<reference evidence="2 3" key="1">
    <citation type="submission" date="2020-08" db="EMBL/GenBank/DDBJ databases">
        <title>Novel species isolated from subtropical streams in China.</title>
        <authorList>
            <person name="Lu H."/>
        </authorList>
    </citation>
    <scope>NUCLEOTIDE SEQUENCE [LARGE SCALE GENOMIC DNA]</scope>
    <source>
        <strain evidence="2 3">KCTC 52442</strain>
    </source>
</reference>